<reference evidence="2 3" key="1">
    <citation type="submission" date="2017-10" db="EMBL/GenBank/DDBJ databases">
        <title>Sedimentibacterium mangrovi gen. nov., sp. nov., a novel member of family Phyllobacteriacea isolated from mangrove sediment.</title>
        <authorList>
            <person name="Liao H."/>
            <person name="Tian Y."/>
        </authorList>
    </citation>
    <scope>NUCLEOTIDE SEQUENCE [LARGE SCALE GENOMIC DNA]</scope>
    <source>
        <strain evidence="2 3">X9-2-2</strain>
    </source>
</reference>
<protein>
    <submittedName>
        <fullName evidence="2">DUF1176 domain-containing protein</fullName>
    </submittedName>
</protein>
<evidence type="ECO:0000313" key="2">
    <source>
        <dbReference type="EMBL" id="PHP66659.1"/>
    </source>
</evidence>
<keyword evidence="3" id="KW-1185">Reference proteome</keyword>
<dbReference type="AlphaFoldDB" id="A0A2G1QMF7"/>
<sequence length="403" mass="44179">MTGETRRPILLPGSCAKSGVSEPPPSLAPFSFSGSLPENFTAFPLPIADRGLTLRANPCRRSPPMFRLSLPLAAAAVIMAFSSARADYVDDRSTPERLVESLYNAISNKEFARAWSYFDPKPSDDFDTYVAGFDTTASVDVLTGTAEADGAAGTTYWHVPVAIQATDNNGNQTVFSGCYVARLANPQVQGEPYRPMTFQGATLAVSDMAFEQALPQGCGVGEPASPDDRRLASVKAMFKAEWSGDCDMQVSADGPKAWPIDFNYSSDAADAPKRRAWLYGFTCRYAAYNIVDVYYLWEEVEGLHLLTFAEPELDIRYVDNDSARLDSMETIGFKTSTQLINSQYDPDTLSITSFAKWRGVGDSWSAGKWIFRGGTFTLVHYEVDPTMDEKEDGTVVFDKDSAP</sequence>
<evidence type="ECO:0000256" key="1">
    <source>
        <dbReference type="SAM" id="MobiDB-lite"/>
    </source>
</evidence>
<dbReference type="Proteomes" id="UP000221168">
    <property type="component" value="Unassembled WGS sequence"/>
</dbReference>
<organism evidence="2 3">
    <name type="scientific">Zhengella mangrovi</name>
    <dbReference type="NCBI Taxonomy" id="1982044"/>
    <lineage>
        <taxon>Bacteria</taxon>
        <taxon>Pseudomonadati</taxon>
        <taxon>Pseudomonadota</taxon>
        <taxon>Alphaproteobacteria</taxon>
        <taxon>Hyphomicrobiales</taxon>
        <taxon>Notoacmeibacteraceae</taxon>
        <taxon>Zhengella</taxon>
    </lineage>
</organism>
<dbReference type="EMBL" id="PDVP01000007">
    <property type="protein sequence ID" value="PHP66659.1"/>
    <property type="molecule type" value="Genomic_DNA"/>
</dbReference>
<dbReference type="InterPro" id="IPR009560">
    <property type="entry name" value="DUF1176"/>
</dbReference>
<comment type="caution">
    <text evidence="2">The sequence shown here is derived from an EMBL/GenBank/DDBJ whole genome shotgun (WGS) entry which is preliminary data.</text>
</comment>
<feature type="region of interest" description="Disordered" evidence="1">
    <location>
        <begin position="1"/>
        <end position="22"/>
    </location>
</feature>
<name>A0A2G1QMF7_9HYPH</name>
<proteinExistence type="predicted"/>
<dbReference type="Pfam" id="PF06674">
    <property type="entry name" value="DUF1176"/>
    <property type="match status" value="1"/>
</dbReference>
<dbReference type="OrthoDB" id="7863791at2"/>
<gene>
    <name evidence="2" type="ORF">CSC94_13335</name>
</gene>
<accession>A0A2G1QMF7</accession>
<evidence type="ECO:0000313" key="3">
    <source>
        <dbReference type="Proteomes" id="UP000221168"/>
    </source>
</evidence>